<name>A0A380XXY9_CYTFI</name>
<comment type="caution">
    <text evidence="1">The sequence shown here is derived from an EMBL/GenBank/DDBJ whole genome shotgun (WGS) entry which is preliminary data.</text>
</comment>
<dbReference type="Proteomes" id="UP000465778">
    <property type="component" value="Unassembled WGS sequence"/>
</dbReference>
<organism evidence="1 2">
    <name type="scientific">Cytobacillus firmus</name>
    <name type="common">Bacillus firmus</name>
    <dbReference type="NCBI Taxonomy" id="1399"/>
    <lineage>
        <taxon>Bacteria</taxon>
        <taxon>Bacillati</taxon>
        <taxon>Bacillota</taxon>
        <taxon>Bacilli</taxon>
        <taxon>Bacillales</taxon>
        <taxon>Bacillaceae</taxon>
        <taxon>Cytobacillus</taxon>
    </lineage>
</organism>
<dbReference type="GeneID" id="67525062"/>
<reference evidence="1 2" key="1">
    <citation type="journal article" date="2020" name="G3 (Bethesda)">
        <title>Whole Genome Sequencing and Comparative Genomics of Two Nematicidal Bacillus Strains Reveals a Wide Range of Possible Virulence Factors.</title>
        <authorList>
            <person name="Susic N."/>
            <person name="Janezic S."/>
            <person name="Rupnik M."/>
            <person name="Geric Stare B."/>
        </authorList>
    </citation>
    <scope>NUCLEOTIDE SEQUENCE [LARGE SCALE GENOMIC DNA]</scope>
    <source>
        <strain evidence="1 2">I-1582</strain>
    </source>
</reference>
<accession>A0A380XXY9</accession>
<dbReference type="RefSeq" id="WP_061792444.1">
    <property type="nucleotide sequence ID" value="NZ_JAQZDS010000002.1"/>
</dbReference>
<sequence length="140" mass="16668">MLIKHCRGYELEKEKPNTSEDFFNRSEIVFEEDGQEKTFHVLYVRFFDESMNEFTPYDQDPVFQAGSREVQFKDLVALSCLLKNPGFRHRKRIYLNSKADFASYFQDLDFSRLPSIFEALENNKSYDLRSPLDFIVQPQQ</sequence>
<protein>
    <submittedName>
        <fullName evidence="1">Uncharacterized protein</fullName>
    </submittedName>
</protein>
<evidence type="ECO:0000313" key="1">
    <source>
        <dbReference type="EMBL" id="KAF0825885.1"/>
    </source>
</evidence>
<proteinExistence type="predicted"/>
<gene>
    <name evidence="1" type="ORF">KIS1582_0024</name>
</gene>
<dbReference type="OrthoDB" id="2475704at2"/>
<dbReference type="AlphaFoldDB" id="A0A380XXY9"/>
<evidence type="ECO:0000313" key="2">
    <source>
        <dbReference type="Proteomes" id="UP000465778"/>
    </source>
</evidence>
<dbReference type="EMBL" id="VDEM01000001">
    <property type="protein sequence ID" value="KAF0825885.1"/>
    <property type="molecule type" value="Genomic_DNA"/>
</dbReference>